<evidence type="ECO:0000313" key="4">
    <source>
        <dbReference type="Proteomes" id="UP001597229"/>
    </source>
</evidence>
<reference evidence="4" key="1">
    <citation type="journal article" date="2019" name="Int. J. Syst. Evol. Microbiol.">
        <title>The Global Catalogue of Microorganisms (GCM) 10K type strain sequencing project: providing services to taxonomists for standard genome sequencing and annotation.</title>
        <authorList>
            <consortium name="The Broad Institute Genomics Platform"/>
            <consortium name="The Broad Institute Genome Sequencing Center for Infectious Disease"/>
            <person name="Wu L."/>
            <person name="Ma J."/>
        </authorList>
    </citation>
    <scope>NUCLEOTIDE SEQUENCE [LARGE SCALE GENOMIC DNA]</scope>
    <source>
        <strain evidence="4">CCUG 52478</strain>
    </source>
</reference>
<feature type="transmembrane region" description="Helical" evidence="2">
    <location>
        <begin position="144"/>
        <end position="167"/>
    </location>
</feature>
<keyword evidence="2" id="KW-1133">Transmembrane helix</keyword>
<keyword evidence="4" id="KW-1185">Reference proteome</keyword>
<organism evidence="3 4">
    <name type="scientific">Nocardioides ginsengisoli</name>
    <dbReference type="NCBI Taxonomy" id="363868"/>
    <lineage>
        <taxon>Bacteria</taxon>
        <taxon>Bacillati</taxon>
        <taxon>Actinomycetota</taxon>
        <taxon>Actinomycetes</taxon>
        <taxon>Propionibacteriales</taxon>
        <taxon>Nocardioidaceae</taxon>
        <taxon>Nocardioides</taxon>
    </lineage>
</organism>
<evidence type="ECO:0000256" key="2">
    <source>
        <dbReference type="SAM" id="Phobius"/>
    </source>
</evidence>
<gene>
    <name evidence="3" type="ORF">ACFQ3F_02270</name>
</gene>
<accession>A0ABW3VWY4</accession>
<feature type="transmembrane region" description="Helical" evidence="2">
    <location>
        <begin position="353"/>
        <end position="374"/>
    </location>
</feature>
<dbReference type="RefSeq" id="WP_367920008.1">
    <property type="nucleotide sequence ID" value="NZ_BAABAC010000025.1"/>
</dbReference>
<feature type="transmembrane region" description="Helical" evidence="2">
    <location>
        <begin position="394"/>
        <end position="416"/>
    </location>
</feature>
<feature type="transmembrane region" description="Helical" evidence="2">
    <location>
        <begin position="218"/>
        <end position="240"/>
    </location>
</feature>
<sequence length="438" mass="44959">MTSLQSPPSRRTGSGRGSARSDADLRRDLATTRPLVPTATIGGAIAAGGPLLVCLALAVVGWFLTDAGGAGSPSGALRVGAHGWLVAHGSTVAVEGIRLTAIPLGLTLICAWTTWRVGHRVGESISGHGPDADRIADGARDWTVPLAAALFTVGYAVVGVLTCSVAATAASTPSSARVVLWSIVLGAGVGAPAIAYGSGRASIWLPSVPAMVRDVLLVARRILGLWALACLVALVAAFVLDFSTAANVVSQLHADAGGVLLMTVLTLLVLPNALLFSSAYLLGPGFTVGAGTTVSTTAVVLGPLPMFPLLAALPDQGAQPWWTDWLMLSPVLIALYVAGRVQRDRPTLAWDQAAIRGCAGGITAGVLLTLLTAFAGGAVGPGRMRDVGPYTFDVLLHSITSFGIGGVVGAVVVCWWQRDADSWVRVRLAGLGRARLRR</sequence>
<protein>
    <submittedName>
        <fullName evidence="3">DUF6350 family protein</fullName>
    </submittedName>
</protein>
<feature type="transmembrane region" description="Helical" evidence="2">
    <location>
        <begin position="179"/>
        <end position="197"/>
    </location>
</feature>
<evidence type="ECO:0000313" key="3">
    <source>
        <dbReference type="EMBL" id="MFD1246605.1"/>
    </source>
</evidence>
<name>A0ABW3VWY4_9ACTN</name>
<proteinExistence type="predicted"/>
<dbReference type="EMBL" id="JBHTLX010000004">
    <property type="protein sequence ID" value="MFD1246605.1"/>
    <property type="molecule type" value="Genomic_DNA"/>
</dbReference>
<feature type="transmembrane region" description="Helical" evidence="2">
    <location>
        <begin position="294"/>
        <end position="313"/>
    </location>
</feature>
<keyword evidence="2" id="KW-0472">Membrane</keyword>
<keyword evidence="2" id="KW-0812">Transmembrane</keyword>
<comment type="caution">
    <text evidence="3">The sequence shown here is derived from an EMBL/GenBank/DDBJ whole genome shotgun (WGS) entry which is preliminary data.</text>
</comment>
<feature type="transmembrane region" description="Helical" evidence="2">
    <location>
        <begin position="41"/>
        <end position="64"/>
    </location>
</feature>
<dbReference type="Pfam" id="PF19877">
    <property type="entry name" value="DUF6350"/>
    <property type="match status" value="1"/>
</dbReference>
<feature type="compositionally biased region" description="Low complexity" evidence="1">
    <location>
        <begin position="9"/>
        <end position="18"/>
    </location>
</feature>
<feature type="transmembrane region" description="Helical" evidence="2">
    <location>
        <begin position="325"/>
        <end position="341"/>
    </location>
</feature>
<dbReference type="InterPro" id="IPR045931">
    <property type="entry name" value="DUF6350"/>
</dbReference>
<feature type="region of interest" description="Disordered" evidence="1">
    <location>
        <begin position="1"/>
        <end position="24"/>
    </location>
</feature>
<dbReference type="Proteomes" id="UP001597229">
    <property type="component" value="Unassembled WGS sequence"/>
</dbReference>
<feature type="transmembrane region" description="Helical" evidence="2">
    <location>
        <begin position="260"/>
        <end position="282"/>
    </location>
</feature>
<evidence type="ECO:0000256" key="1">
    <source>
        <dbReference type="SAM" id="MobiDB-lite"/>
    </source>
</evidence>